<comment type="caution">
    <text evidence="1">The sequence shown here is derived from an EMBL/GenBank/DDBJ whole genome shotgun (WGS) entry which is preliminary data.</text>
</comment>
<keyword evidence="2" id="KW-1185">Reference proteome</keyword>
<reference evidence="1 2" key="2">
    <citation type="submission" date="2008-10" db="EMBL/GenBank/DDBJ databases">
        <authorList>
            <person name="Fulton L."/>
            <person name="Clifton S."/>
            <person name="Fulton B."/>
            <person name="Xu J."/>
            <person name="Minx P."/>
            <person name="Pepin K.H."/>
            <person name="Johnson M."/>
            <person name="Thiruvilangam P."/>
            <person name="Bhonagiri V."/>
            <person name="Nash W.E."/>
            <person name="Mardis E.R."/>
            <person name="Wilson R.K."/>
        </authorList>
    </citation>
    <scope>NUCLEOTIDE SEQUENCE [LARGE SCALE GENOMIC DNA]</scope>
    <source>
        <strain evidence="1 2">DSM 13279</strain>
    </source>
</reference>
<protein>
    <submittedName>
        <fullName evidence="1">Uncharacterized protein</fullName>
    </submittedName>
</protein>
<evidence type="ECO:0000313" key="1">
    <source>
        <dbReference type="EMBL" id="EEA91274.1"/>
    </source>
</evidence>
<dbReference type="HOGENOM" id="CLU_3288013_0_0_11"/>
<accession>B6G8Y7</accession>
<gene>
    <name evidence="1" type="ORF">COLSTE_00528</name>
</gene>
<proteinExistence type="predicted"/>
<name>B6G8Y7_9ACTN</name>
<sequence length="40" mass="3939">MSGCASGVPARALGVPGHVLGVPGRSNMLKEGSLNKMCGV</sequence>
<dbReference type="EMBL" id="ABXJ01000029">
    <property type="protein sequence ID" value="EEA91274.1"/>
    <property type="molecule type" value="Genomic_DNA"/>
</dbReference>
<dbReference type="AlphaFoldDB" id="B6G8Y7"/>
<dbReference type="Proteomes" id="UP000003560">
    <property type="component" value="Unassembled WGS sequence"/>
</dbReference>
<evidence type="ECO:0000313" key="2">
    <source>
        <dbReference type="Proteomes" id="UP000003560"/>
    </source>
</evidence>
<organism evidence="1 2">
    <name type="scientific">Collinsella stercoris DSM 13279</name>
    <dbReference type="NCBI Taxonomy" id="445975"/>
    <lineage>
        <taxon>Bacteria</taxon>
        <taxon>Bacillati</taxon>
        <taxon>Actinomycetota</taxon>
        <taxon>Coriobacteriia</taxon>
        <taxon>Coriobacteriales</taxon>
        <taxon>Coriobacteriaceae</taxon>
        <taxon>Collinsella</taxon>
    </lineage>
</organism>
<reference evidence="1 2" key="1">
    <citation type="submission" date="2008-10" db="EMBL/GenBank/DDBJ databases">
        <title>Draft genome sequence of Collinsella stercoris (DSM 13279).</title>
        <authorList>
            <person name="Sudarsanam P."/>
            <person name="Ley R."/>
            <person name="Guruge J."/>
            <person name="Turnbaugh P.J."/>
            <person name="Mahowald M."/>
            <person name="Liep D."/>
            <person name="Gordon J."/>
        </authorList>
    </citation>
    <scope>NUCLEOTIDE SEQUENCE [LARGE SCALE GENOMIC DNA]</scope>
    <source>
        <strain evidence="1 2">DSM 13279</strain>
    </source>
</reference>